<dbReference type="PANTHER" id="PTHR21321">
    <property type="entry name" value="PNAS-3 RELATED"/>
    <property type="match status" value="1"/>
</dbReference>
<dbReference type="EMBL" id="DRXH01000090">
    <property type="protein sequence ID" value="HHM44198.1"/>
    <property type="molecule type" value="Genomic_DNA"/>
</dbReference>
<dbReference type="GO" id="GO:0071051">
    <property type="term" value="P:poly(A)-dependent snoRNA 3'-end processing"/>
    <property type="evidence" value="ECO:0007669"/>
    <property type="project" value="TreeGrafter"/>
</dbReference>
<dbReference type="InterPro" id="IPR054371">
    <property type="entry name" value="RRP4_N"/>
</dbReference>
<dbReference type="SMART" id="SM00322">
    <property type="entry name" value="KH"/>
    <property type="match status" value="1"/>
</dbReference>
<accession>A0A7J3VST6</accession>
<dbReference type="Pfam" id="PF00013">
    <property type="entry name" value="KH_1"/>
    <property type="match status" value="1"/>
</dbReference>
<dbReference type="InterPro" id="IPR004088">
    <property type="entry name" value="KH_dom_type_1"/>
</dbReference>
<sequence>MQYFNENDLVVPGQLLSDNGRRSGYGTYTRDGKVYACMTGLVRVVNDEVRIIPLSGRYKPQRGDRVVGIVSDVKPNIIEVDISGELIAVIKPPERETTPLKIDVGDCIYAEVKSAGIKGTMLSLEGLQKIPSGILVKINPAKIPRLIGRKGSMVQILRKESGCDFWVGRNGLVVVSGPNPESEFAAVSAINLVEREAHMPGLTEKVINLLRRLKGGSVEQT</sequence>
<dbReference type="Gene3D" id="2.40.50.100">
    <property type="match status" value="1"/>
</dbReference>
<dbReference type="SUPFAM" id="SSF110324">
    <property type="entry name" value="Ribosomal L27 protein-like"/>
    <property type="match status" value="1"/>
</dbReference>
<gene>
    <name evidence="5" type="ORF">ENM31_02730</name>
</gene>
<organism evidence="5">
    <name type="scientific">Caldiarchaeum subterraneum</name>
    <dbReference type="NCBI Taxonomy" id="311458"/>
    <lineage>
        <taxon>Archaea</taxon>
        <taxon>Nitrososphaerota</taxon>
        <taxon>Candidatus Caldarchaeales</taxon>
        <taxon>Candidatus Caldarchaeaceae</taxon>
        <taxon>Candidatus Caldarchaeum</taxon>
    </lineage>
</organism>
<evidence type="ECO:0000256" key="2">
    <source>
        <dbReference type="ARBA" id="ARBA00022884"/>
    </source>
</evidence>
<evidence type="ECO:0000256" key="3">
    <source>
        <dbReference type="PROSITE-ProRule" id="PRU00117"/>
    </source>
</evidence>
<dbReference type="GO" id="GO:0000178">
    <property type="term" value="C:exosome (RNase complex)"/>
    <property type="evidence" value="ECO:0007669"/>
    <property type="project" value="UniProtKB-KW"/>
</dbReference>
<name>A0A7J3VST6_CALS0</name>
<dbReference type="SUPFAM" id="SSF50249">
    <property type="entry name" value="Nucleic acid-binding proteins"/>
    <property type="match status" value="1"/>
</dbReference>
<dbReference type="SUPFAM" id="SSF54791">
    <property type="entry name" value="Eukaryotic type KH-domain (KH-domain type I)"/>
    <property type="match status" value="1"/>
</dbReference>
<evidence type="ECO:0000259" key="4">
    <source>
        <dbReference type="SMART" id="SM00322"/>
    </source>
</evidence>
<comment type="caution">
    <text evidence="5">The sequence shown here is derived from an EMBL/GenBank/DDBJ whole genome shotgun (WGS) entry which is preliminary data.</text>
</comment>
<feature type="domain" description="K Homology" evidence="4">
    <location>
        <begin position="130"/>
        <end position="195"/>
    </location>
</feature>
<evidence type="ECO:0000256" key="1">
    <source>
        <dbReference type="ARBA" id="ARBA00022835"/>
    </source>
</evidence>
<reference evidence="5" key="1">
    <citation type="journal article" date="2020" name="mSystems">
        <title>Genome- and Community-Level Interaction Insights into Carbon Utilization and Element Cycling Functions of Hydrothermarchaeota in Hydrothermal Sediment.</title>
        <authorList>
            <person name="Zhou Z."/>
            <person name="Liu Y."/>
            <person name="Xu W."/>
            <person name="Pan J."/>
            <person name="Luo Z.H."/>
            <person name="Li M."/>
        </authorList>
    </citation>
    <scope>NUCLEOTIDE SEQUENCE [LARGE SCALE GENOMIC DNA]</scope>
    <source>
        <strain evidence="5">SpSt-1074</strain>
    </source>
</reference>
<dbReference type="InterPro" id="IPR026699">
    <property type="entry name" value="Exosome_RNA_bind1/RRP40/RRP4"/>
</dbReference>
<dbReference type="GO" id="GO:0071034">
    <property type="term" value="P:CUT catabolic process"/>
    <property type="evidence" value="ECO:0007669"/>
    <property type="project" value="TreeGrafter"/>
</dbReference>
<dbReference type="Gene3D" id="2.40.50.140">
    <property type="entry name" value="Nucleic acid-binding proteins"/>
    <property type="match status" value="1"/>
</dbReference>
<proteinExistence type="predicted"/>
<keyword evidence="2 3" id="KW-0694">RNA-binding</keyword>
<dbReference type="InterPro" id="IPR036612">
    <property type="entry name" value="KH_dom_type_1_sf"/>
</dbReference>
<protein>
    <recommendedName>
        <fullName evidence="4">K Homology domain-containing protein</fullName>
    </recommendedName>
</protein>
<evidence type="ECO:0000313" key="5">
    <source>
        <dbReference type="EMBL" id="HHM44198.1"/>
    </source>
</evidence>
<dbReference type="CDD" id="cd22524">
    <property type="entry name" value="KH-I_Rrp4_prokar"/>
    <property type="match status" value="1"/>
</dbReference>
<dbReference type="InterPro" id="IPR012340">
    <property type="entry name" value="NA-bd_OB-fold"/>
</dbReference>
<dbReference type="GO" id="GO:0003723">
    <property type="term" value="F:RNA binding"/>
    <property type="evidence" value="ECO:0007669"/>
    <property type="project" value="UniProtKB-UniRule"/>
</dbReference>
<dbReference type="PANTHER" id="PTHR21321:SF4">
    <property type="entry name" value="EXOSOME COMPLEX COMPONENT RRP4"/>
    <property type="match status" value="1"/>
</dbReference>
<dbReference type="GO" id="GO:0000467">
    <property type="term" value="P:exonucleolytic trimming to generate mature 3'-end of 5.8S rRNA from tricistronic rRNA transcript (SSU-rRNA, 5.8S rRNA, LSU-rRNA)"/>
    <property type="evidence" value="ECO:0007669"/>
    <property type="project" value="TreeGrafter"/>
</dbReference>
<dbReference type="PROSITE" id="PS50084">
    <property type="entry name" value="KH_TYPE_1"/>
    <property type="match status" value="1"/>
</dbReference>
<dbReference type="InterPro" id="IPR004087">
    <property type="entry name" value="KH_dom"/>
</dbReference>
<dbReference type="Gene3D" id="3.30.1370.10">
    <property type="entry name" value="K Homology domain, type 1"/>
    <property type="match status" value="1"/>
</dbReference>
<dbReference type="GO" id="GO:0034475">
    <property type="term" value="P:U4 snRNA 3'-end processing"/>
    <property type="evidence" value="ECO:0007669"/>
    <property type="project" value="TreeGrafter"/>
</dbReference>
<dbReference type="Pfam" id="PF22625">
    <property type="entry name" value="ECR1_N_2"/>
    <property type="match status" value="1"/>
</dbReference>
<keyword evidence="1" id="KW-0271">Exosome</keyword>
<dbReference type="AlphaFoldDB" id="A0A7J3VST6"/>